<accession>Q93RF3</accession>
<gene>
    <name evidence="2" type="primary">orf</name>
</gene>
<reference evidence="2" key="1">
    <citation type="submission" date="2000-07" db="EMBL/GenBank/DDBJ databases">
        <title>A phylogenetic analysis of a human oral spirochete Treponema medium by flagellar genes.</title>
        <authorList>
            <person name="Fukunaga M."/>
        </authorList>
    </citation>
    <scope>NUCLEOTIDE SEQUENCE</scope>
    <source>
        <strain evidence="2">ATCC700293</strain>
    </source>
</reference>
<dbReference type="AlphaFoldDB" id="Q93RF3"/>
<proteinExistence type="predicted"/>
<protein>
    <submittedName>
        <fullName evidence="2">Open reading frame</fullName>
    </submittedName>
</protein>
<evidence type="ECO:0000313" key="2">
    <source>
        <dbReference type="EMBL" id="BAB62253.1"/>
    </source>
</evidence>
<feature type="transmembrane region" description="Helical" evidence="1">
    <location>
        <begin position="125"/>
        <end position="149"/>
    </location>
</feature>
<keyword evidence="1" id="KW-0812">Transmembrane</keyword>
<name>Q93RF3_TREMD</name>
<organism evidence="2">
    <name type="scientific">Treponema medium</name>
    <dbReference type="NCBI Taxonomy" id="58231"/>
    <lineage>
        <taxon>Bacteria</taxon>
        <taxon>Pseudomonadati</taxon>
        <taxon>Spirochaetota</taxon>
        <taxon>Spirochaetia</taxon>
        <taxon>Spirochaetales</taxon>
        <taxon>Treponemataceae</taxon>
        <taxon>Treponema</taxon>
    </lineage>
</organism>
<sequence length="163" mass="18137">MDGDSMNCDIFQDQYLLLDKNESLPTGLKMHLLCCTSCRQAVNRMAAGENVQRQILRTPIAADERMFAATMNAIHLLNKQTVPAVSRQEKNKSLLPWLAVGVFLITGFIFLPFSDIGKIGLSQFGDSFCISFALLCAGSIITYSAVFLAKNLVFFTEKFTRQV</sequence>
<feature type="transmembrane region" description="Helical" evidence="1">
    <location>
        <begin position="94"/>
        <end position="113"/>
    </location>
</feature>
<keyword evidence="1" id="KW-0472">Membrane</keyword>
<dbReference type="EMBL" id="AB046578">
    <property type="protein sequence ID" value="BAB62253.1"/>
    <property type="molecule type" value="Genomic_DNA"/>
</dbReference>
<evidence type="ECO:0000256" key="1">
    <source>
        <dbReference type="SAM" id="Phobius"/>
    </source>
</evidence>
<keyword evidence="1" id="KW-1133">Transmembrane helix</keyword>